<keyword evidence="4 5" id="KW-0472">Membrane</keyword>
<evidence type="ECO:0000256" key="2">
    <source>
        <dbReference type="ARBA" id="ARBA00022692"/>
    </source>
</evidence>
<organism evidence="6 7">
    <name type="scientific">Cichlidogyrus casuarinus</name>
    <dbReference type="NCBI Taxonomy" id="1844966"/>
    <lineage>
        <taxon>Eukaryota</taxon>
        <taxon>Metazoa</taxon>
        <taxon>Spiralia</taxon>
        <taxon>Lophotrochozoa</taxon>
        <taxon>Platyhelminthes</taxon>
        <taxon>Monogenea</taxon>
        <taxon>Monopisthocotylea</taxon>
        <taxon>Dactylogyridea</taxon>
        <taxon>Ancyrocephalidae</taxon>
        <taxon>Cichlidogyrus</taxon>
    </lineage>
</organism>
<accession>A0ABD2PI37</accession>
<proteinExistence type="predicted"/>
<dbReference type="EMBL" id="JBJKFK010008974">
    <property type="protein sequence ID" value="KAL3306929.1"/>
    <property type="molecule type" value="Genomic_DNA"/>
</dbReference>
<sequence length="88" mass="9872">MWNRIALLKELWSEYWRFLFLIIYAIALGIPCGLVGTDLARGAFCFLYMAGLWIFDVIPIHITALLPIVLAPLLGLVPSDEICKAYSG</sequence>
<dbReference type="PANTHER" id="PTHR10283">
    <property type="entry name" value="SOLUTE CARRIER FAMILY 13 MEMBER"/>
    <property type="match status" value="1"/>
</dbReference>
<evidence type="ECO:0000256" key="1">
    <source>
        <dbReference type="ARBA" id="ARBA00004141"/>
    </source>
</evidence>
<feature type="transmembrane region" description="Helical" evidence="5">
    <location>
        <begin position="46"/>
        <end position="70"/>
    </location>
</feature>
<dbReference type="PANTHER" id="PTHR10283:SF82">
    <property type="entry name" value="SOLUTE CARRIER FAMILY 13 MEMBER 2"/>
    <property type="match status" value="1"/>
</dbReference>
<keyword evidence="7" id="KW-1185">Reference proteome</keyword>
<keyword evidence="3 5" id="KW-1133">Transmembrane helix</keyword>
<reference evidence="6 7" key="1">
    <citation type="submission" date="2024-11" db="EMBL/GenBank/DDBJ databases">
        <title>Adaptive evolution of stress response genes in parasites aligns with host niche diversity.</title>
        <authorList>
            <person name="Hahn C."/>
            <person name="Resl P."/>
        </authorList>
    </citation>
    <scope>NUCLEOTIDE SEQUENCE [LARGE SCALE GENOMIC DNA]</scope>
    <source>
        <strain evidence="6">EGGRZ-B1_66</strain>
        <tissue evidence="6">Body</tissue>
    </source>
</reference>
<name>A0ABD2PI37_9PLAT</name>
<feature type="non-terminal residue" evidence="6">
    <location>
        <position position="88"/>
    </location>
</feature>
<dbReference type="GO" id="GO:0016020">
    <property type="term" value="C:membrane"/>
    <property type="evidence" value="ECO:0007669"/>
    <property type="project" value="UniProtKB-SubCell"/>
</dbReference>
<dbReference type="AlphaFoldDB" id="A0ABD2PI37"/>
<dbReference type="GO" id="GO:0022857">
    <property type="term" value="F:transmembrane transporter activity"/>
    <property type="evidence" value="ECO:0007669"/>
    <property type="project" value="UniProtKB-ARBA"/>
</dbReference>
<evidence type="ECO:0000313" key="6">
    <source>
        <dbReference type="EMBL" id="KAL3306929.1"/>
    </source>
</evidence>
<comment type="caution">
    <text evidence="6">The sequence shown here is derived from an EMBL/GenBank/DDBJ whole genome shotgun (WGS) entry which is preliminary data.</text>
</comment>
<feature type="transmembrane region" description="Helical" evidence="5">
    <location>
        <begin position="15"/>
        <end position="34"/>
    </location>
</feature>
<protein>
    <submittedName>
        <fullName evidence="6">Uncharacterized protein</fullName>
    </submittedName>
</protein>
<comment type="subcellular location">
    <subcellularLocation>
        <location evidence="1">Membrane</location>
        <topology evidence="1">Multi-pass membrane protein</topology>
    </subcellularLocation>
</comment>
<evidence type="ECO:0000313" key="7">
    <source>
        <dbReference type="Proteomes" id="UP001626550"/>
    </source>
</evidence>
<evidence type="ECO:0000256" key="3">
    <source>
        <dbReference type="ARBA" id="ARBA00022989"/>
    </source>
</evidence>
<dbReference type="Proteomes" id="UP001626550">
    <property type="component" value="Unassembled WGS sequence"/>
</dbReference>
<gene>
    <name evidence="6" type="ORF">Ciccas_014572</name>
</gene>
<evidence type="ECO:0000256" key="5">
    <source>
        <dbReference type="SAM" id="Phobius"/>
    </source>
</evidence>
<keyword evidence="2 5" id="KW-0812">Transmembrane</keyword>
<evidence type="ECO:0000256" key="4">
    <source>
        <dbReference type="ARBA" id="ARBA00023136"/>
    </source>
</evidence>